<keyword evidence="1" id="KW-0812">Transmembrane</keyword>
<evidence type="ECO:0000256" key="1">
    <source>
        <dbReference type="SAM" id="Phobius"/>
    </source>
</evidence>
<reference evidence="2 3" key="1">
    <citation type="submission" date="2018-02" db="EMBL/GenBank/DDBJ databases">
        <title>The draft genome of Phyllobacterium sp. 1N-3.</title>
        <authorList>
            <person name="Liu L."/>
            <person name="Li L."/>
            <person name="Zhang X."/>
            <person name="Wang T."/>
            <person name="Liang L."/>
        </authorList>
    </citation>
    <scope>NUCLEOTIDE SEQUENCE [LARGE SCALE GENOMIC DNA]</scope>
    <source>
        <strain evidence="2 3">1N-3</strain>
    </source>
</reference>
<dbReference type="EMBL" id="PVBR01000028">
    <property type="protein sequence ID" value="PRD40897.1"/>
    <property type="molecule type" value="Genomic_DNA"/>
</dbReference>
<organism evidence="2 3">
    <name type="scientific">Phyllobacterium phragmitis</name>
    <dbReference type="NCBI Taxonomy" id="2670329"/>
    <lineage>
        <taxon>Bacteria</taxon>
        <taxon>Pseudomonadati</taxon>
        <taxon>Pseudomonadota</taxon>
        <taxon>Alphaproteobacteria</taxon>
        <taxon>Hyphomicrobiales</taxon>
        <taxon>Phyllobacteriaceae</taxon>
        <taxon>Phyllobacterium</taxon>
    </lineage>
</organism>
<dbReference type="Pfam" id="PF07077">
    <property type="entry name" value="DUF1345"/>
    <property type="match status" value="1"/>
</dbReference>
<feature type="transmembrane region" description="Helical" evidence="1">
    <location>
        <begin position="69"/>
        <end position="91"/>
    </location>
</feature>
<keyword evidence="1" id="KW-1133">Transmembrane helix</keyword>
<dbReference type="Proteomes" id="UP000239434">
    <property type="component" value="Unassembled WGS sequence"/>
</dbReference>
<feature type="transmembrane region" description="Helical" evidence="1">
    <location>
        <begin position="31"/>
        <end position="48"/>
    </location>
</feature>
<dbReference type="RefSeq" id="WP_105745222.1">
    <property type="nucleotide sequence ID" value="NZ_PVBR01000028.1"/>
</dbReference>
<dbReference type="AlphaFoldDB" id="A0A2S9IK46"/>
<evidence type="ECO:0000313" key="2">
    <source>
        <dbReference type="EMBL" id="PRD40897.1"/>
    </source>
</evidence>
<feature type="transmembrane region" description="Helical" evidence="1">
    <location>
        <begin position="7"/>
        <end position="25"/>
    </location>
</feature>
<protein>
    <submittedName>
        <fullName evidence="2">DUF1345 domain-containing protein</fullName>
    </submittedName>
</protein>
<gene>
    <name evidence="2" type="ORF">C5748_24420</name>
</gene>
<sequence>MRKRHNSFYIAATVGLATLLVSLIVAPRVAYVITVDAFFVVYLVLTGRKMLKLTPDLLRSNIARSDEPIWIIFAVTFGAVMVAVGSLFVLINSAQRFHPLDLSLTLAAVPLGWLAIHMMAAVHYAHLYWQSVDGQATDGMLREYAGGLAFQGDKEPGGIEFLYFSYVIGMAAETSDTAITNTDMRKINLLHGIVSFFFNTVLVAAAVNVAVSLGQ</sequence>
<name>A0A2S9IK46_9HYPH</name>
<dbReference type="InterPro" id="IPR009781">
    <property type="entry name" value="DUF1345"/>
</dbReference>
<feature type="transmembrane region" description="Helical" evidence="1">
    <location>
        <begin position="103"/>
        <end position="125"/>
    </location>
</feature>
<evidence type="ECO:0000313" key="3">
    <source>
        <dbReference type="Proteomes" id="UP000239434"/>
    </source>
</evidence>
<comment type="caution">
    <text evidence="2">The sequence shown here is derived from an EMBL/GenBank/DDBJ whole genome shotgun (WGS) entry which is preliminary data.</text>
</comment>
<keyword evidence="1" id="KW-0472">Membrane</keyword>
<accession>A0A2S9IK46</accession>
<keyword evidence="3" id="KW-1185">Reference proteome</keyword>
<proteinExistence type="predicted"/>
<feature type="transmembrane region" description="Helical" evidence="1">
    <location>
        <begin position="189"/>
        <end position="211"/>
    </location>
</feature>